<dbReference type="Proteomes" id="UP000583929">
    <property type="component" value="Unassembled WGS sequence"/>
</dbReference>
<reference evidence="1 2" key="1">
    <citation type="journal article" date="2020" name="bioRxiv">
        <title>Sequence and annotation of 42 cannabis genomes reveals extensive copy number variation in cannabinoid synthesis and pathogen resistance genes.</title>
        <authorList>
            <person name="Mckernan K.J."/>
            <person name="Helbert Y."/>
            <person name="Kane L.T."/>
            <person name="Ebling H."/>
            <person name="Zhang L."/>
            <person name="Liu B."/>
            <person name="Eaton Z."/>
            <person name="Mclaughlin S."/>
            <person name="Kingan S."/>
            <person name="Baybayan P."/>
            <person name="Concepcion G."/>
            <person name="Jordan M."/>
            <person name="Riva A."/>
            <person name="Barbazuk W."/>
            <person name="Harkins T."/>
        </authorList>
    </citation>
    <scope>NUCLEOTIDE SEQUENCE [LARGE SCALE GENOMIC DNA]</scope>
    <source>
        <strain evidence="2">cv. Jamaican Lion 4</strain>
        <tissue evidence="1">Leaf</tissue>
    </source>
</reference>
<accession>A0A7J6HUM4</accession>
<dbReference type="EMBL" id="JAATIQ010000022">
    <property type="protein sequence ID" value="KAF4398923.1"/>
    <property type="molecule type" value="Genomic_DNA"/>
</dbReference>
<protein>
    <submittedName>
        <fullName evidence="1">Uncharacterized protein</fullName>
    </submittedName>
</protein>
<name>A0A7J6HUM4_CANSA</name>
<evidence type="ECO:0000313" key="1">
    <source>
        <dbReference type="EMBL" id="KAF4398923.1"/>
    </source>
</evidence>
<dbReference type="PANTHER" id="PTHR33710">
    <property type="entry name" value="BNAC02G09200D PROTEIN"/>
    <property type="match status" value="1"/>
</dbReference>
<sequence>MVKERLDRVLSNPEWLSLFPSGRVQNLPMVASDHSPLLVDTAPLFSKGCHPFRFYEAWFNDISSFDIINAAWKGSGNGFCNRSLLAKMQCTRGELQKWKKEVFGECDVKLKLLETQLMAIQSSDVDDHAFDEERRIRRKFEEVIQSEANGDLDLGKEKKCTTV</sequence>
<organism evidence="1 2">
    <name type="scientific">Cannabis sativa</name>
    <name type="common">Hemp</name>
    <name type="synonym">Marijuana</name>
    <dbReference type="NCBI Taxonomy" id="3483"/>
    <lineage>
        <taxon>Eukaryota</taxon>
        <taxon>Viridiplantae</taxon>
        <taxon>Streptophyta</taxon>
        <taxon>Embryophyta</taxon>
        <taxon>Tracheophyta</taxon>
        <taxon>Spermatophyta</taxon>
        <taxon>Magnoliopsida</taxon>
        <taxon>eudicotyledons</taxon>
        <taxon>Gunneridae</taxon>
        <taxon>Pentapetalae</taxon>
        <taxon>rosids</taxon>
        <taxon>fabids</taxon>
        <taxon>Rosales</taxon>
        <taxon>Cannabaceae</taxon>
        <taxon>Cannabis</taxon>
    </lineage>
</organism>
<dbReference type="InterPro" id="IPR036691">
    <property type="entry name" value="Endo/exonu/phosph_ase_sf"/>
</dbReference>
<evidence type="ECO:0000313" key="2">
    <source>
        <dbReference type="Proteomes" id="UP000583929"/>
    </source>
</evidence>
<comment type="caution">
    <text evidence="1">The sequence shown here is derived from an EMBL/GenBank/DDBJ whole genome shotgun (WGS) entry which is preliminary data.</text>
</comment>
<proteinExistence type="predicted"/>
<dbReference type="PANTHER" id="PTHR33710:SF79">
    <property type="entry name" value="OS06G0205337 PROTEIN"/>
    <property type="match status" value="1"/>
</dbReference>
<dbReference type="AlphaFoldDB" id="A0A7J6HUM4"/>
<dbReference type="SUPFAM" id="SSF56219">
    <property type="entry name" value="DNase I-like"/>
    <property type="match status" value="1"/>
</dbReference>
<feature type="non-terminal residue" evidence="1">
    <location>
        <position position="163"/>
    </location>
</feature>
<gene>
    <name evidence="1" type="ORF">G4B88_023517</name>
</gene>
<keyword evidence="2" id="KW-1185">Reference proteome</keyword>